<protein>
    <submittedName>
        <fullName evidence="2">Uncharacterized protein</fullName>
    </submittedName>
</protein>
<gene>
    <name evidence="2" type="ORF">BHAOGJBA_1162</name>
</gene>
<evidence type="ECO:0000313" key="2">
    <source>
        <dbReference type="EMBL" id="GJD87657.1"/>
    </source>
</evidence>
<evidence type="ECO:0000256" key="1">
    <source>
        <dbReference type="SAM" id="SignalP"/>
    </source>
</evidence>
<comment type="caution">
    <text evidence="2">The sequence shown here is derived from an EMBL/GenBank/DDBJ whole genome shotgun (WGS) entry which is preliminary data.</text>
</comment>
<accession>A0AAV4ZHH3</accession>
<evidence type="ECO:0000313" key="3">
    <source>
        <dbReference type="Proteomes" id="UP001055247"/>
    </source>
</evidence>
<dbReference type="AlphaFoldDB" id="A0AAV4ZHH3"/>
<keyword evidence="1" id="KW-0732">Signal</keyword>
<dbReference type="EMBL" id="BPQO01000004">
    <property type="protein sequence ID" value="GJD87657.1"/>
    <property type="molecule type" value="Genomic_DNA"/>
</dbReference>
<reference evidence="2" key="1">
    <citation type="journal article" date="2016" name="Front. Microbiol.">
        <title>Genome Sequence of the Piezophilic, Mesophilic Sulfate-Reducing Bacterium Desulfovibrio indicus J2T.</title>
        <authorList>
            <person name="Cao J."/>
            <person name="Maignien L."/>
            <person name="Shao Z."/>
            <person name="Alain K."/>
            <person name="Jebbar M."/>
        </authorList>
    </citation>
    <scope>NUCLEOTIDE SEQUENCE</scope>
    <source>
        <strain evidence="2">DSM 16372</strain>
    </source>
</reference>
<feature type="chain" id="PRO_5043517624" evidence="1">
    <location>
        <begin position="22"/>
        <end position="276"/>
    </location>
</feature>
<feature type="signal peptide" evidence="1">
    <location>
        <begin position="1"/>
        <end position="21"/>
    </location>
</feature>
<organism evidence="2 3">
    <name type="scientific">Methylobacterium hispanicum</name>
    <dbReference type="NCBI Taxonomy" id="270350"/>
    <lineage>
        <taxon>Bacteria</taxon>
        <taxon>Pseudomonadati</taxon>
        <taxon>Pseudomonadota</taxon>
        <taxon>Alphaproteobacteria</taxon>
        <taxon>Hyphomicrobiales</taxon>
        <taxon>Methylobacteriaceae</taxon>
        <taxon>Methylobacterium</taxon>
    </lineage>
</organism>
<sequence>MRLPAALLALPALLAAQAALGAPEPIALKDDRTSRERPTAEVLMSREIGAAVGARVETAMVDVDGNGVAEVVVRITHASTCDRSRLHCRTAVFRHDGREWRRVLDVPARTLSLGDANGRGERSLVVDEDEVRSLQSGSYRIDAKASGATRIRFAAATGAKAREIAALWGPGAVRLLDAKADLQVLAGTADLDGRNGAQPVYRLEGGAACGLVGCPIRGVVRRDGREGIVLEGFASGDVWVMGSGREGVRAMVLESTGGSVAYAFDGRRYVADGPRR</sequence>
<name>A0AAV4ZHH3_9HYPH</name>
<dbReference type="RefSeq" id="WP_238229654.1">
    <property type="nucleotide sequence ID" value="NZ_BPQO01000004.1"/>
</dbReference>
<keyword evidence="3" id="KW-1185">Reference proteome</keyword>
<dbReference type="Proteomes" id="UP001055247">
    <property type="component" value="Unassembled WGS sequence"/>
</dbReference>
<proteinExistence type="predicted"/>
<reference evidence="2" key="2">
    <citation type="submission" date="2021-08" db="EMBL/GenBank/DDBJ databases">
        <authorList>
            <person name="Tani A."/>
            <person name="Ola A."/>
            <person name="Ogura Y."/>
            <person name="Katsura K."/>
            <person name="Hayashi T."/>
        </authorList>
    </citation>
    <scope>NUCLEOTIDE SEQUENCE</scope>
    <source>
        <strain evidence="2">DSM 16372</strain>
    </source>
</reference>